<name>B4SB48_PELPB</name>
<dbReference type="eggNOG" id="COG3318">
    <property type="taxonomic scope" value="Bacteria"/>
</dbReference>
<dbReference type="Pfam" id="PF03695">
    <property type="entry name" value="UPF0149"/>
    <property type="match status" value="1"/>
</dbReference>
<gene>
    <name evidence="1" type="ordered locus">Ppha_0113</name>
</gene>
<organism evidence="1 2">
    <name type="scientific">Pelodictyon phaeoclathratiforme (strain DSM 5477 / BU-1)</name>
    <dbReference type="NCBI Taxonomy" id="324925"/>
    <lineage>
        <taxon>Bacteria</taxon>
        <taxon>Pseudomonadati</taxon>
        <taxon>Chlorobiota</taxon>
        <taxon>Chlorobiia</taxon>
        <taxon>Chlorobiales</taxon>
        <taxon>Chlorobiaceae</taxon>
        <taxon>Chlorobium/Pelodictyon group</taxon>
        <taxon>Pelodictyon</taxon>
    </lineage>
</organism>
<sequence length="198" mass="22730">MKPTDPLQQPLSVEELDRLESFLLSDLMPEDSLSSIEMVDGYMTALIAGPGVVPPEIWIPSIWNQEKSAVPRFSSVDEEEMIWEFLLRHMNTIALQFLNNPDGFLPLFERFSYPDEEAKELAVENWAVGFTLGMELTQEAWKPLFADEESGLLAMPMLILSKITDDYKALSEEDVSDMIQLMPGFVVKIYRYWNENNE</sequence>
<accession>B4SB48</accession>
<dbReference type="KEGG" id="pph:Ppha_0113"/>
<dbReference type="STRING" id="324925.Ppha_0113"/>
<dbReference type="AlphaFoldDB" id="B4SB48"/>
<keyword evidence="2" id="KW-1185">Reference proteome</keyword>
<dbReference type="HOGENOM" id="CLU_078487_1_1_10"/>
<dbReference type="RefSeq" id="WP_012506967.1">
    <property type="nucleotide sequence ID" value="NC_011060.1"/>
</dbReference>
<reference evidence="1 2" key="1">
    <citation type="submission" date="2008-06" db="EMBL/GenBank/DDBJ databases">
        <title>Complete sequence of Pelodictyon phaeoclathratiforme BU-1.</title>
        <authorList>
            <consortium name="US DOE Joint Genome Institute"/>
            <person name="Lucas S."/>
            <person name="Copeland A."/>
            <person name="Lapidus A."/>
            <person name="Glavina del Rio T."/>
            <person name="Dalin E."/>
            <person name="Tice H."/>
            <person name="Bruce D."/>
            <person name="Goodwin L."/>
            <person name="Pitluck S."/>
            <person name="Schmutz J."/>
            <person name="Larimer F."/>
            <person name="Land M."/>
            <person name="Hauser L."/>
            <person name="Kyrpides N."/>
            <person name="Mikhailova N."/>
            <person name="Liu Z."/>
            <person name="Li T."/>
            <person name="Zhao F."/>
            <person name="Overmann J."/>
            <person name="Bryant D.A."/>
            <person name="Richardson P."/>
        </authorList>
    </citation>
    <scope>NUCLEOTIDE SEQUENCE [LARGE SCALE GENOMIC DNA]</scope>
    <source>
        <strain evidence="2">DSM 5477 / BU-1</strain>
    </source>
</reference>
<dbReference type="InterPro" id="IPR036255">
    <property type="entry name" value="YgfB-like_sf"/>
</dbReference>
<evidence type="ECO:0000313" key="2">
    <source>
        <dbReference type="Proteomes" id="UP000002724"/>
    </source>
</evidence>
<dbReference type="Gene3D" id="1.20.120.740">
    <property type="entry name" value="YgfB uncharacterised protein family UPF0149, PF03695"/>
    <property type="match status" value="1"/>
</dbReference>
<dbReference type="SUPFAM" id="SSF101327">
    <property type="entry name" value="YgfB-like"/>
    <property type="match status" value="1"/>
</dbReference>
<dbReference type="InterPro" id="IPR011978">
    <property type="entry name" value="YgfB-like"/>
</dbReference>
<dbReference type="Proteomes" id="UP000002724">
    <property type="component" value="Chromosome"/>
</dbReference>
<proteinExistence type="predicted"/>
<dbReference type="NCBIfam" id="TIGR02292">
    <property type="entry name" value="ygfB_yecA"/>
    <property type="match status" value="1"/>
</dbReference>
<dbReference type="OrthoDB" id="570299at2"/>
<dbReference type="EMBL" id="CP001110">
    <property type="protein sequence ID" value="ACF42469.1"/>
    <property type="molecule type" value="Genomic_DNA"/>
</dbReference>
<evidence type="ECO:0000313" key="1">
    <source>
        <dbReference type="EMBL" id="ACF42469.1"/>
    </source>
</evidence>
<protein>
    <submittedName>
        <fullName evidence="1">YecA family protein</fullName>
    </submittedName>
</protein>